<dbReference type="Pfam" id="PF20044">
    <property type="entry name" value="DUF6446"/>
    <property type="match status" value="1"/>
</dbReference>
<evidence type="ECO:0000313" key="1">
    <source>
        <dbReference type="EMBL" id="MCL6284377.1"/>
    </source>
</evidence>
<dbReference type="EMBL" id="JAMFMB010000015">
    <property type="protein sequence ID" value="MCL6284377.1"/>
    <property type="molecule type" value="Genomic_DNA"/>
</dbReference>
<accession>A0ABT0Q3K9</accession>
<name>A0ABT0Q3K9_9RHOB</name>
<evidence type="ECO:0000313" key="2">
    <source>
        <dbReference type="Proteomes" id="UP001203880"/>
    </source>
</evidence>
<dbReference type="Proteomes" id="UP001203880">
    <property type="component" value="Unassembled WGS sequence"/>
</dbReference>
<comment type="caution">
    <text evidence="1">The sequence shown here is derived from an EMBL/GenBank/DDBJ whole genome shotgun (WGS) entry which is preliminary data.</text>
</comment>
<keyword evidence="2" id="KW-1185">Reference proteome</keyword>
<dbReference type="RefSeq" id="WP_249710402.1">
    <property type="nucleotide sequence ID" value="NZ_JAMFMB010000015.1"/>
</dbReference>
<protein>
    <submittedName>
        <fullName evidence="1">DUF6446 family protein</fullName>
    </submittedName>
</protein>
<dbReference type="InterPro" id="IPR045616">
    <property type="entry name" value="DUF6446"/>
</dbReference>
<sequence>MKGKLLAIVILVSAAAAGGLMYYMQIYGFYYDVEPQPGRDVALLPIAGETPQAISYSGFRAIDADSSPIRYRACFETDQSLDELSAAFRAAEGAEPLTTPGWFDCFDEQALAEALSSGAARAYLGAKNIHYGVDRIVAVTKDGKGYVWHALNDCGRKSYDGTVVGEACPPRPEAAK</sequence>
<organism evidence="1 2">
    <name type="scientific">Ruegeria spongiae</name>
    <dbReference type="NCBI Taxonomy" id="2942209"/>
    <lineage>
        <taxon>Bacteria</taxon>
        <taxon>Pseudomonadati</taxon>
        <taxon>Pseudomonadota</taxon>
        <taxon>Alphaproteobacteria</taxon>
        <taxon>Rhodobacterales</taxon>
        <taxon>Roseobacteraceae</taxon>
        <taxon>Ruegeria</taxon>
    </lineage>
</organism>
<reference evidence="1" key="1">
    <citation type="submission" date="2022-05" db="EMBL/GenBank/DDBJ databases">
        <authorList>
            <person name="Park J.-S."/>
        </authorList>
    </citation>
    <scope>NUCLEOTIDE SEQUENCE</scope>
    <source>
        <strain evidence="1">2012CJ41-6</strain>
    </source>
</reference>
<proteinExistence type="predicted"/>
<gene>
    <name evidence="1" type="ORF">M3P21_12660</name>
</gene>